<evidence type="ECO:0000313" key="2">
    <source>
        <dbReference type="EMBL" id="KAJ4480876.1"/>
    </source>
</evidence>
<comment type="caution">
    <text evidence="2">The sequence shown here is derived from an EMBL/GenBank/DDBJ whole genome shotgun (WGS) entry which is preliminary data.</text>
</comment>
<dbReference type="Gene3D" id="2.60.120.10">
    <property type="entry name" value="Jelly Rolls"/>
    <property type="match status" value="1"/>
</dbReference>
<evidence type="ECO:0000256" key="1">
    <source>
        <dbReference type="SAM" id="MobiDB-lite"/>
    </source>
</evidence>
<dbReference type="Proteomes" id="UP001150266">
    <property type="component" value="Unassembled WGS sequence"/>
</dbReference>
<dbReference type="InterPro" id="IPR014710">
    <property type="entry name" value="RmlC-like_jellyroll"/>
</dbReference>
<evidence type="ECO:0008006" key="4">
    <source>
        <dbReference type="Google" id="ProtNLM"/>
    </source>
</evidence>
<dbReference type="OrthoDB" id="9970537at2759"/>
<keyword evidence="3" id="KW-1185">Reference proteome</keyword>
<feature type="region of interest" description="Disordered" evidence="1">
    <location>
        <begin position="1"/>
        <end position="22"/>
    </location>
</feature>
<sequence>MQQKEFSSLPPRPKLHASAQEASPWYSVGPGIWEYSLNSSEFSSATFTAITHDYIEEVIVLEGGLRDLTLQQEWGPGAYAYRLPGMNHGPYKASKDGCLEFVRCVSVTRGKIKDREKNN</sequence>
<dbReference type="SUPFAM" id="SSF51182">
    <property type="entry name" value="RmlC-like cupins"/>
    <property type="match status" value="1"/>
</dbReference>
<evidence type="ECO:0000313" key="3">
    <source>
        <dbReference type="Proteomes" id="UP001150266"/>
    </source>
</evidence>
<reference evidence="2" key="1">
    <citation type="submission" date="2022-08" db="EMBL/GenBank/DDBJ databases">
        <title>A Global Phylogenomic Analysis of the Shiitake Genus Lentinula.</title>
        <authorList>
            <consortium name="DOE Joint Genome Institute"/>
            <person name="Sierra-Patev S."/>
            <person name="Min B."/>
            <person name="Naranjo-Ortiz M."/>
            <person name="Looney B."/>
            <person name="Konkel Z."/>
            <person name="Slot J.C."/>
            <person name="Sakamoto Y."/>
            <person name="Steenwyk J.L."/>
            <person name="Rokas A."/>
            <person name="Carro J."/>
            <person name="Camarero S."/>
            <person name="Ferreira P."/>
            <person name="Molpeceres G."/>
            <person name="Ruiz-Duenas F.J."/>
            <person name="Serrano A."/>
            <person name="Henrissat B."/>
            <person name="Drula E."/>
            <person name="Hughes K.W."/>
            <person name="Mata J.L."/>
            <person name="Ishikawa N.K."/>
            <person name="Vargas-Isla R."/>
            <person name="Ushijima S."/>
            <person name="Smith C.A."/>
            <person name="Ahrendt S."/>
            <person name="Andreopoulos W."/>
            <person name="He G."/>
            <person name="Labutti K."/>
            <person name="Lipzen A."/>
            <person name="Ng V."/>
            <person name="Riley R."/>
            <person name="Sandor L."/>
            <person name="Barry K."/>
            <person name="Martinez A.T."/>
            <person name="Xiao Y."/>
            <person name="Gibbons J.G."/>
            <person name="Terashima K."/>
            <person name="Grigoriev I.V."/>
            <person name="Hibbett D.S."/>
        </authorList>
    </citation>
    <scope>NUCLEOTIDE SEQUENCE</scope>
    <source>
        <strain evidence="2">JLM2183</strain>
    </source>
</reference>
<dbReference type="InterPro" id="IPR011051">
    <property type="entry name" value="RmlC_Cupin_sf"/>
</dbReference>
<accession>A0A9W9AEF3</accession>
<dbReference type="EMBL" id="JAOTPV010000006">
    <property type="protein sequence ID" value="KAJ4480876.1"/>
    <property type="molecule type" value="Genomic_DNA"/>
</dbReference>
<proteinExistence type="predicted"/>
<name>A0A9W9AEF3_9AGAR</name>
<protein>
    <recommendedName>
        <fullName evidence="4">ChrR-like cupin domain-containing protein</fullName>
    </recommendedName>
</protein>
<organism evidence="2 3">
    <name type="scientific">Lentinula aciculospora</name>
    <dbReference type="NCBI Taxonomy" id="153920"/>
    <lineage>
        <taxon>Eukaryota</taxon>
        <taxon>Fungi</taxon>
        <taxon>Dikarya</taxon>
        <taxon>Basidiomycota</taxon>
        <taxon>Agaricomycotina</taxon>
        <taxon>Agaricomycetes</taxon>
        <taxon>Agaricomycetidae</taxon>
        <taxon>Agaricales</taxon>
        <taxon>Marasmiineae</taxon>
        <taxon>Omphalotaceae</taxon>
        <taxon>Lentinula</taxon>
    </lineage>
</organism>
<gene>
    <name evidence="2" type="ORF">J3R30DRAFT_3700334</name>
</gene>
<dbReference type="AlphaFoldDB" id="A0A9W9AEF3"/>